<feature type="compositionally biased region" description="Basic and acidic residues" evidence="7">
    <location>
        <begin position="66"/>
        <end position="91"/>
    </location>
</feature>
<keyword evidence="6 8" id="KW-0472">Membrane</keyword>
<organism evidence="10 11">
    <name type="scientific">Symbiodinium necroappetens</name>
    <dbReference type="NCBI Taxonomy" id="1628268"/>
    <lineage>
        <taxon>Eukaryota</taxon>
        <taxon>Sar</taxon>
        <taxon>Alveolata</taxon>
        <taxon>Dinophyceae</taxon>
        <taxon>Suessiales</taxon>
        <taxon>Symbiodiniaceae</taxon>
        <taxon>Symbiodinium</taxon>
    </lineage>
</organism>
<name>A0A813AQZ1_9DINO</name>
<evidence type="ECO:0000256" key="1">
    <source>
        <dbReference type="ARBA" id="ARBA00004273"/>
    </source>
</evidence>
<dbReference type="AlphaFoldDB" id="A0A813AQZ1"/>
<evidence type="ECO:0000256" key="8">
    <source>
        <dbReference type="SAM" id="Phobius"/>
    </source>
</evidence>
<accession>A0A813AQZ1</accession>
<gene>
    <name evidence="10" type="primary">Timm44</name>
    <name evidence="10" type="ORF">SNEC2469_LOCUS28331</name>
</gene>
<dbReference type="InterPro" id="IPR007379">
    <property type="entry name" value="Tim44-like_dom"/>
</dbReference>
<dbReference type="NCBIfam" id="NF033779">
    <property type="entry name" value="Tim44_TimA_adap"/>
    <property type="match status" value="1"/>
</dbReference>
<sequence length="242" mass="26418">MGTGLLDIIILGAIAAFLVLRLRSVLGKRTGHQGGREYDPFHQEQMRRRQEQARGRGEQGGEPSGEEDKVVHLPDSRGDAGREEAAPDYGDRPGAAGLTRIKLADREFDPDQFVQGARAAFEMIVGAFAQGDAKTLRPLLSDDVYSDFAGAIEQRREAGERLETTLVGIKSADIVDADLRGKTAFVTVKFVSEQVNVTYDEEGRVVDGDPSEVETITDIWTFARNTSSRDPNWSLVATAAPN</sequence>
<evidence type="ECO:0000256" key="7">
    <source>
        <dbReference type="SAM" id="MobiDB-lite"/>
    </source>
</evidence>
<keyword evidence="5" id="KW-0496">Mitochondrion</keyword>
<keyword evidence="8" id="KW-0812">Transmembrane</keyword>
<evidence type="ECO:0000259" key="9">
    <source>
        <dbReference type="SMART" id="SM00978"/>
    </source>
</evidence>
<dbReference type="InterPro" id="IPR032710">
    <property type="entry name" value="NTF2-like_dom_sf"/>
</dbReference>
<dbReference type="SMART" id="SM00978">
    <property type="entry name" value="Tim44"/>
    <property type="match status" value="1"/>
</dbReference>
<dbReference type="InterPro" id="IPR016985">
    <property type="entry name" value="UCP031890_Tim44-rel"/>
</dbReference>
<reference evidence="10" key="1">
    <citation type="submission" date="2021-02" db="EMBL/GenBank/DDBJ databases">
        <authorList>
            <person name="Dougan E. K."/>
            <person name="Rhodes N."/>
            <person name="Thang M."/>
            <person name="Chan C."/>
        </authorList>
    </citation>
    <scope>NUCLEOTIDE SEQUENCE</scope>
</reference>
<dbReference type="SUPFAM" id="SSF54427">
    <property type="entry name" value="NTF2-like"/>
    <property type="match status" value="1"/>
</dbReference>
<dbReference type="GO" id="GO:0051087">
    <property type="term" value="F:protein-folding chaperone binding"/>
    <property type="evidence" value="ECO:0007669"/>
    <property type="project" value="TreeGrafter"/>
</dbReference>
<evidence type="ECO:0000256" key="6">
    <source>
        <dbReference type="ARBA" id="ARBA00023136"/>
    </source>
</evidence>
<dbReference type="PANTHER" id="PTHR10721">
    <property type="entry name" value="MITOCHONDRIAL IMPORT INNER MEMBRANE TRANSLOCASE SUBUNIT TIM44"/>
    <property type="match status" value="1"/>
</dbReference>
<dbReference type="InterPro" id="IPR039544">
    <property type="entry name" value="Tim44-like"/>
</dbReference>
<feature type="region of interest" description="Disordered" evidence="7">
    <location>
        <begin position="31"/>
        <end position="94"/>
    </location>
</feature>
<keyword evidence="3" id="KW-0999">Mitochondrion inner membrane</keyword>
<evidence type="ECO:0000256" key="5">
    <source>
        <dbReference type="ARBA" id="ARBA00023128"/>
    </source>
</evidence>
<dbReference type="EMBL" id="CAJNJA010061305">
    <property type="protein sequence ID" value="CAE7873347.1"/>
    <property type="molecule type" value="Genomic_DNA"/>
</dbReference>
<evidence type="ECO:0000256" key="2">
    <source>
        <dbReference type="ARBA" id="ARBA00009597"/>
    </source>
</evidence>
<comment type="subcellular location">
    <subcellularLocation>
        <location evidence="1">Mitochondrion inner membrane</location>
    </subcellularLocation>
</comment>
<evidence type="ECO:0000256" key="4">
    <source>
        <dbReference type="ARBA" id="ARBA00022946"/>
    </source>
</evidence>
<dbReference type="GO" id="GO:0005743">
    <property type="term" value="C:mitochondrial inner membrane"/>
    <property type="evidence" value="ECO:0007669"/>
    <property type="project" value="UniProtKB-SubCell"/>
</dbReference>
<evidence type="ECO:0000256" key="3">
    <source>
        <dbReference type="ARBA" id="ARBA00022792"/>
    </source>
</evidence>
<keyword evidence="8" id="KW-1133">Transmembrane helix</keyword>
<evidence type="ECO:0000313" key="11">
    <source>
        <dbReference type="Proteomes" id="UP000601435"/>
    </source>
</evidence>
<comment type="similarity">
    <text evidence="2">Belongs to the Tim44 family.</text>
</comment>
<feature type="compositionally biased region" description="Basic and acidic residues" evidence="7">
    <location>
        <begin position="34"/>
        <end position="59"/>
    </location>
</feature>
<proteinExistence type="inferred from homology"/>
<dbReference type="GO" id="GO:0030150">
    <property type="term" value="P:protein import into mitochondrial matrix"/>
    <property type="evidence" value="ECO:0007669"/>
    <property type="project" value="TreeGrafter"/>
</dbReference>
<dbReference type="OrthoDB" id="19619at2759"/>
<evidence type="ECO:0000313" key="10">
    <source>
        <dbReference type="EMBL" id="CAE7873347.1"/>
    </source>
</evidence>
<keyword evidence="4" id="KW-0809">Transit peptide</keyword>
<keyword evidence="11" id="KW-1185">Reference proteome</keyword>
<dbReference type="Proteomes" id="UP000601435">
    <property type="component" value="Unassembled WGS sequence"/>
</dbReference>
<feature type="domain" description="Tim44-like" evidence="9">
    <location>
        <begin position="94"/>
        <end position="240"/>
    </location>
</feature>
<feature type="transmembrane region" description="Helical" evidence="8">
    <location>
        <begin position="6"/>
        <end position="26"/>
    </location>
</feature>
<comment type="caution">
    <text evidence="10">The sequence shown here is derived from an EMBL/GenBank/DDBJ whole genome shotgun (WGS) entry which is preliminary data.</text>
</comment>
<dbReference type="Pfam" id="PF04280">
    <property type="entry name" value="Tim44"/>
    <property type="match status" value="1"/>
</dbReference>
<dbReference type="Gene3D" id="3.10.450.240">
    <property type="match status" value="1"/>
</dbReference>
<dbReference type="PANTHER" id="PTHR10721:SF1">
    <property type="entry name" value="MITOCHONDRIAL IMPORT INNER MEMBRANE TRANSLOCASE SUBUNIT TIM44"/>
    <property type="match status" value="1"/>
</dbReference>
<dbReference type="PIRSF" id="PIRSF031890">
    <property type="entry name" value="UCP031890_transporter_Tim44"/>
    <property type="match status" value="1"/>
</dbReference>
<protein>
    <submittedName>
        <fullName evidence="10">Timm44 protein</fullName>
    </submittedName>
</protein>